<dbReference type="Proteomes" id="UP000663879">
    <property type="component" value="Unassembled WGS sequence"/>
</dbReference>
<dbReference type="PANTHER" id="PTHR15407">
    <property type="entry name" value="FUKUTIN-RELATED"/>
    <property type="match status" value="1"/>
</dbReference>
<dbReference type="GO" id="GO:0009100">
    <property type="term" value="P:glycoprotein metabolic process"/>
    <property type="evidence" value="ECO:0007669"/>
    <property type="project" value="UniProtKB-ARBA"/>
</dbReference>
<dbReference type="PANTHER" id="PTHR15407:SF28">
    <property type="entry name" value="RIBITOL-5-PHOSPHATE TRANSFERASE FKTN"/>
    <property type="match status" value="1"/>
</dbReference>
<keyword evidence="2 5" id="KW-0812">Transmembrane</keyword>
<evidence type="ECO:0000256" key="4">
    <source>
        <dbReference type="ARBA" id="ARBA00023136"/>
    </source>
</evidence>
<protein>
    <recommendedName>
        <fullName evidence="6">LicD/FKTN/FKRP nucleotidyltransferase domain-containing protein</fullName>
    </recommendedName>
</protein>
<dbReference type="Pfam" id="PF04991">
    <property type="entry name" value="LicD"/>
    <property type="match status" value="1"/>
</dbReference>
<evidence type="ECO:0000313" key="7">
    <source>
        <dbReference type="EMBL" id="CAF0938365.1"/>
    </source>
</evidence>
<dbReference type="InterPro" id="IPR009644">
    <property type="entry name" value="FKTN/MNN4/W02B3.4-1"/>
</dbReference>
<keyword evidence="4 5" id="KW-0472">Membrane</keyword>
<evidence type="ECO:0000256" key="5">
    <source>
        <dbReference type="SAM" id="Phobius"/>
    </source>
</evidence>
<feature type="domain" description="LicD/FKTN/FKRP nucleotidyltransferase" evidence="6">
    <location>
        <begin position="270"/>
        <end position="318"/>
    </location>
</feature>
<dbReference type="OrthoDB" id="444255at2759"/>
<proteinExistence type="predicted"/>
<reference evidence="7" key="1">
    <citation type="submission" date="2021-02" db="EMBL/GenBank/DDBJ databases">
        <authorList>
            <person name="Nowell W R."/>
        </authorList>
    </citation>
    <scope>NUCLEOTIDE SEQUENCE</scope>
    <source>
        <strain evidence="7">Ploen Becks lab</strain>
    </source>
</reference>
<evidence type="ECO:0000256" key="2">
    <source>
        <dbReference type="ARBA" id="ARBA00022692"/>
    </source>
</evidence>
<keyword evidence="3 5" id="KW-1133">Transmembrane helix</keyword>
<gene>
    <name evidence="7" type="ORF">OXX778_LOCUS13291</name>
</gene>
<comment type="caution">
    <text evidence="7">The sequence shown here is derived from an EMBL/GenBank/DDBJ whole genome shotgun (WGS) entry which is preliminary data.</text>
</comment>
<dbReference type="EMBL" id="CAJNOC010002528">
    <property type="protein sequence ID" value="CAF0938365.1"/>
    <property type="molecule type" value="Genomic_DNA"/>
</dbReference>
<evidence type="ECO:0000256" key="1">
    <source>
        <dbReference type="ARBA" id="ARBA00004167"/>
    </source>
</evidence>
<evidence type="ECO:0000259" key="6">
    <source>
        <dbReference type="Pfam" id="PF04991"/>
    </source>
</evidence>
<name>A0A814C4X9_9BILA</name>
<organism evidence="7 8">
    <name type="scientific">Brachionus calyciflorus</name>
    <dbReference type="NCBI Taxonomy" id="104777"/>
    <lineage>
        <taxon>Eukaryota</taxon>
        <taxon>Metazoa</taxon>
        <taxon>Spiralia</taxon>
        <taxon>Gnathifera</taxon>
        <taxon>Rotifera</taxon>
        <taxon>Eurotatoria</taxon>
        <taxon>Monogononta</taxon>
        <taxon>Pseudotrocha</taxon>
        <taxon>Ploima</taxon>
        <taxon>Brachionidae</taxon>
        <taxon>Brachionus</taxon>
    </lineage>
</organism>
<keyword evidence="8" id="KW-1185">Reference proteome</keyword>
<evidence type="ECO:0000313" key="8">
    <source>
        <dbReference type="Proteomes" id="UP000663879"/>
    </source>
</evidence>
<sequence>MITKRNKKLLKILLIFKISFLVCVYYTHLKLNDSNLSNYKIENNFYSYLIKEINKIDHYNNFTNKTLNNPKDIFKILYEHKAFLIDVEILNQTKSNNKSSNNNNFNFGIYFKQYYNLLNYLNRSNCNLFNINTNYVNLSIPSAIYLKCLHNNLRIQISAIYDRGDFLWIPRDNFKWPNYRKYFNDKTRSLNHFKIYQVNFSNNYKVYKPQNIQKFLYDYKNSEFIECNYDLAKYNYVSSGYRYRQNLTKNEIVSTKLDYIKQIIESYHKDYWLAGGTLLGWYRDCGMIPHTTDIDLGLLSNQHESRIKQSFKGNLNMPLMLQFGYKNDSYELRLGNNDLWVDLFYFYDYNQTHQWCAYQDKRIKKRRFVSKLNNLLCSAELFNRKYLVPCRVEKYLNEEYGMNEWIRPQDKNYTWTNVFYWKNWTDSEWINAVKFYDLNGNFLNNLTQQYINKYL</sequence>
<evidence type="ECO:0000256" key="3">
    <source>
        <dbReference type="ARBA" id="ARBA00022989"/>
    </source>
</evidence>
<accession>A0A814C4X9</accession>
<dbReference type="InterPro" id="IPR007074">
    <property type="entry name" value="LicD/FKTN/FKRP_NTP_transf"/>
</dbReference>
<dbReference type="GO" id="GO:0016020">
    <property type="term" value="C:membrane"/>
    <property type="evidence" value="ECO:0007669"/>
    <property type="project" value="UniProtKB-SubCell"/>
</dbReference>
<dbReference type="AlphaFoldDB" id="A0A814C4X9"/>
<feature type="transmembrane region" description="Helical" evidence="5">
    <location>
        <begin position="12"/>
        <end position="29"/>
    </location>
</feature>
<comment type="subcellular location">
    <subcellularLocation>
        <location evidence="1">Membrane</location>
        <topology evidence="1">Single-pass membrane protein</topology>
    </subcellularLocation>
</comment>